<evidence type="ECO:0000256" key="7">
    <source>
        <dbReference type="ARBA" id="ARBA00023004"/>
    </source>
</evidence>
<dbReference type="InterPro" id="IPR034457">
    <property type="entry name" value="Organic_radical-activating"/>
</dbReference>
<evidence type="ECO:0000313" key="12">
    <source>
        <dbReference type="EMBL" id="CRY63259.1"/>
    </source>
</evidence>
<dbReference type="PROSITE" id="PS01087">
    <property type="entry name" value="RADICAL_ACTIVATING"/>
    <property type="match status" value="1"/>
</dbReference>
<dbReference type="InterPro" id="IPR040074">
    <property type="entry name" value="BssD/PflA/YjjW"/>
</dbReference>
<dbReference type="GO" id="GO:0046872">
    <property type="term" value="F:metal ion binding"/>
    <property type="evidence" value="ECO:0007669"/>
    <property type="project" value="UniProtKB-KW"/>
</dbReference>
<dbReference type="PANTHER" id="PTHR30352:SF14">
    <property type="entry name" value="PYRUVATE FORMATE-LYASE 3-ACTIVATING ENZYME-RELATED"/>
    <property type="match status" value="1"/>
</dbReference>
<dbReference type="Gene3D" id="3.20.20.70">
    <property type="entry name" value="Aldolase class I"/>
    <property type="match status" value="1"/>
</dbReference>
<dbReference type="STRING" id="1288385.ERS137968_00142"/>
<gene>
    <name evidence="11" type="primary">hpdA</name>
    <name evidence="11" type="ORF">ERS008529_02238</name>
    <name evidence="12" type="ORF">ERS137968_00142</name>
</gene>
<dbReference type="AlphaFoldDB" id="A0A0T9PV17"/>
<accession>A0A0T9PV17</accession>
<reference evidence="12 13" key="2">
    <citation type="submission" date="2015-03" db="EMBL/GenBank/DDBJ databases">
        <authorList>
            <consortium name="Pathogen Informatics"/>
            <person name="Murphy D."/>
        </authorList>
    </citation>
    <scope>NUCLEOTIDE SEQUENCE [LARGE SCALE GENOMIC DNA]</scope>
    <source>
        <strain evidence="13">type strain: CIP110230</strain>
        <strain evidence="12">Type strain: CIP110230</strain>
    </source>
</reference>
<evidence type="ECO:0000256" key="8">
    <source>
        <dbReference type="ARBA" id="ARBA00023014"/>
    </source>
</evidence>
<evidence type="ECO:0000259" key="9">
    <source>
        <dbReference type="PROSITE" id="PS51379"/>
    </source>
</evidence>
<evidence type="ECO:0000313" key="14">
    <source>
        <dbReference type="Proteomes" id="UP000045840"/>
    </source>
</evidence>
<dbReference type="CDD" id="cd01335">
    <property type="entry name" value="Radical_SAM"/>
    <property type="match status" value="1"/>
</dbReference>
<organism evidence="11 14">
    <name type="scientific">Yersinia pekkanenii</name>
    <dbReference type="NCBI Taxonomy" id="1288385"/>
    <lineage>
        <taxon>Bacteria</taxon>
        <taxon>Pseudomonadati</taxon>
        <taxon>Pseudomonadota</taxon>
        <taxon>Gammaproteobacteria</taxon>
        <taxon>Enterobacterales</taxon>
        <taxon>Yersiniaceae</taxon>
        <taxon>Yersinia</taxon>
    </lineage>
</organism>
<sequence length="318" mass="35202">MKADYCGDAGAITAKKGNKMIFNLQRYSTHDGPGIRSVVFLKGCSLSCRWCQNPESRSRQPEVLFDPRLCLSGCDLCHQTCPQAIQRIDDQIVIQRQMLAENDIQALTVRCPSGALTVCGNPIDIEATMATLLRDLPFYRRSGGGVTLSGGEPFMQPDVAAELLQRCHQLGIHTAVESCLHTPWRYIAPSLPWLDLMLADLKHTDECRFRQWTGGSAKRVMDNFRRLAAAGTHITVRVPLIPGFNADRHSVQGIVDFAADEIGVKEIHFLPYHTLGINKYSLLGEKYRAASTPLDSPSLLAFAESYARDKGLTAMLRG</sequence>
<dbReference type="InterPro" id="IPR007197">
    <property type="entry name" value="rSAM"/>
</dbReference>
<dbReference type="SUPFAM" id="SSF54862">
    <property type="entry name" value="4Fe-4S ferredoxins"/>
    <property type="match status" value="1"/>
</dbReference>
<keyword evidence="13" id="KW-1185">Reference proteome</keyword>
<dbReference type="GO" id="GO:0051539">
    <property type="term" value="F:4 iron, 4 sulfur cluster binding"/>
    <property type="evidence" value="ECO:0007669"/>
    <property type="project" value="UniProtKB-KW"/>
</dbReference>
<dbReference type="EC" id="1.97.1.4" evidence="11 12"/>
<evidence type="ECO:0000313" key="13">
    <source>
        <dbReference type="Proteomes" id="UP000044625"/>
    </source>
</evidence>
<evidence type="ECO:0000256" key="5">
    <source>
        <dbReference type="ARBA" id="ARBA00022723"/>
    </source>
</evidence>
<keyword evidence="11" id="KW-0670">Pyruvate</keyword>
<proteinExistence type="inferred from homology"/>
<dbReference type="Proteomes" id="UP000045840">
    <property type="component" value="Unassembled WGS sequence"/>
</dbReference>
<keyword evidence="3" id="KW-0004">4Fe-4S</keyword>
<dbReference type="InterPro" id="IPR012839">
    <property type="entry name" value="Organic_radical_activase"/>
</dbReference>
<feature type="domain" description="4Fe-4S ferredoxin-type" evidence="9">
    <location>
        <begin position="61"/>
        <end position="91"/>
    </location>
</feature>
<dbReference type="EMBL" id="CWJL01000001">
    <property type="protein sequence ID" value="CRY63259.1"/>
    <property type="molecule type" value="Genomic_DNA"/>
</dbReference>
<dbReference type="GO" id="GO:0016829">
    <property type="term" value="F:lyase activity"/>
    <property type="evidence" value="ECO:0007669"/>
    <property type="project" value="UniProtKB-KW"/>
</dbReference>
<dbReference type="Pfam" id="PF13353">
    <property type="entry name" value="Fer4_12"/>
    <property type="match status" value="1"/>
</dbReference>
<dbReference type="PIRSF" id="PIRSF000371">
    <property type="entry name" value="PFL_act_enz"/>
    <property type="match status" value="1"/>
</dbReference>
<keyword evidence="6 11" id="KW-0560">Oxidoreductase</keyword>
<feature type="domain" description="Radical SAM core" evidence="10">
    <location>
        <begin position="30"/>
        <end position="309"/>
    </location>
</feature>
<dbReference type="InterPro" id="IPR001989">
    <property type="entry name" value="Radical_activat_CS"/>
</dbReference>
<comment type="cofactor">
    <cofactor evidence="1">
        <name>[4Fe-4S] cluster</name>
        <dbReference type="ChEBI" id="CHEBI:49883"/>
    </cofactor>
</comment>
<keyword evidence="11" id="KW-0456">Lyase</keyword>
<evidence type="ECO:0000256" key="2">
    <source>
        <dbReference type="ARBA" id="ARBA00009777"/>
    </source>
</evidence>
<evidence type="ECO:0000256" key="6">
    <source>
        <dbReference type="ARBA" id="ARBA00023002"/>
    </source>
</evidence>
<dbReference type="PROSITE" id="PS51918">
    <property type="entry name" value="RADICAL_SAM"/>
    <property type="match status" value="1"/>
</dbReference>
<evidence type="ECO:0000313" key="11">
    <source>
        <dbReference type="EMBL" id="CNH83423.1"/>
    </source>
</evidence>
<keyword evidence="8" id="KW-0411">Iron-sulfur</keyword>
<protein>
    <submittedName>
        <fullName evidence="11 12">Pyruvate formate-lyase 3 activating protein</fullName>
        <ecNumber evidence="11 12">1.97.1.-</ecNumber>
        <ecNumber evidence="11 12">1.97.1.4</ecNumber>
    </submittedName>
</protein>
<dbReference type="InterPro" id="IPR058240">
    <property type="entry name" value="rSAM_sf"/>
</dbReference>
<dbReference type="EC" id="1.97.1.-" evidence="11 12"/>
<dbReference type="Proteomes" id="UP000044625">
    <property type="component" value="Unassembled WGS sequence"/>
</dbReference>
<reference evidence="14" key="1">
    <citation type="submission" date="2015-03" db="EMBL/GenBank/DDBJ databases">
        <authorList>
            <consortium name="Pathogen Informatics"/>
        </authorList>
    </citation>
    <scope>NUCLEOTIDE SEQUENCE [LARGE SCALE GENOMIC DNA]</scope>
    <source>
        <strain evidence="14">A125KOH2</strain>
    </source>
</reference>
<keyword evidence="7" id="KW-0408">Iron</keyword>
<dbReference type="InterPro" id="IPR017896">
    <property type="entry name" value="4Fe4S_Fe-S-bd"/>
</dbReference>
<name>A0A0T9PV17_9GAMM</name>
<dbReference type="PANTHER" id="PTHR30352">
    <property type="entry name" value="PYRUVATE FORMATE-LYASE-ACTIVATING ENZYME"/>
    <property type="match status" value="1"/>
</dbReference>
<evidence type="ECO:0000256" key="1">
    <source>
        <dbReference type="ARBA" id="ARBA00001966"/>
    </source>
</evidence>
<evidence type="ECO:0000259" key="10">
    <source>
        <dbReference type="PROSITE" id="PS51918"/>
    </source>
</evidence>
<dbReference type="NCBIfam" id="TIGR02494">
    <property type="entry name" value="PFLE_PFLC"/>
    <property type="match status" value="1"/>
</dbReference>
<dbReference type="SFLD" id="SFLDG01066">
    <property type="entry name" value="organic_radical-activating_enz"/>
    <property type="match status" value="1"/>
</dbReference>
<dbReference type="SFLD" id="SFLDG01118">
    <property type="entry name" value="activating_enzymes__group_2"/>
    <property type="match status" value="1"/>
</dbReference>
<dbReference type="EMBL" id="CQAZ01000018">
    <property type="protein sequence ID" value="CNH83423.1"/>
    <property type="molecule type" value="Genomic_DNA"/>
</dbReference>
<evidence type="ECO:0000256" key="4">
    <source>
        <dbReference type="ARBA" id="ARBA00022691"/>
    </source>
</evidence>
<dbReference type="SFLD" id="SFLDS00029">
    <property type="entry name" value="Radical_SAM"/>
    <property type="match status" value="1"/>
</dbReference>
<keyword evidence="5" id="KW-0479">Metal-binding</keyword>
<dbReference type="InterPro" id="IPR013785">
    <property type="entry name" value="Aldolase_TIM"/>
</dbReference>
<dbReference type="SUPFAM" id="SSF102114">
    <property type="entry name" value="Radical SAM enzymes"/>
    <property type="match status" value="1"/>
</dbReference>
<keyword evidence="4" id="KW-0949">S-adenosyl-L-methionine</keyword>
<reference evidence="11" key="3">
    <citation type="submission" date="2015-03" db="EMBL/GenBank/DDBJ databases">
        <authorList>
            <person name="Murphy D."/>
        </authorList>
    </citation>
    <scope>NUCLEOTIDE SEQUENCE [LARGE SCALE GENOMIC DNA]</scope>
    <source>
        <strain evidence="11">A125KOH2</strain>
    </source>
</reference>
<evidence type="ECO:0000256" key="3">
    <source>
        <dbReference type="ARBA" id="ARBA00022485"/>
    </source>
</evidence>
<comment type="similarity">
    <text evidence="2">Belongs to the organic radical-activating enzymes family.</text>
</comment>
<dbReference type="PROSITE" id="PS51379">
    <property type="entry name" value="4FE4S_FER_2"/>
    <property type="match status" value="1"/>
</dbReference>
<dbReference type="GO" id="GO:0043365">
    <property type="term" value="F:[formate-C-acetyltransferase]-activating enzyme activity"/>
    <property type="evidence" value="ECO:0007669"/>
    <property type="project" value="UniProtKB-EC"/>
</dbReference>